<sequence>MNKWLKTILFLVGSAVLTRFIPFSYLFRTVDTMIHEAGHALVTLLTSGHVQRIVLNADHSGVTYSTMYSTWSSVLTGLAGYMLASLCALLLFYWMSRKRYERGLWLLLGIAALLLMFYVREGYGLFWLIGFIILTALIQYGPAWLRVFYYGLLAFLTLEESVVGPVYLLTRSLSAPGSAGDAANLARMTGIPAIFWAAVFLIFALLCARWALGMFLRRRRR</sequence>
<feature type="transmembrane region" description="Helical" evidence="1">
    <location>
        <begin position="148"/>
        <end position="170"/>
    </location>
</feature>
<gene>
    <name evidence="2" type="ORF">Q5741_11960</name>
</gene>
<evidence type="ECO:0000256" key="1">
    <source>
        <dbReference type="SAM" id="Phobius"/>
    </source>
</evidence>
<keyword evidence="1" id="KW-0812">Transmembrane</keyword>
<keyword evidence="1" id="KW-0472">Membrane</keyword>
<dbReference type="RefSeq" id="WP_305024332.1">
    <property type="nucleotide sequence ID" value="NZ_JAUQTB010000006.1"/>
</dbReference>
<dbReference type="InterPro" id="IPR049500">
    <property type="entry name" value="Peptidase_M50B-like"/>
</dbReference>
<protein>
    <submittedName>
        <fullName evidence="2">M50 family metallopeptidase</fullName>
    </submittedName>
</protein>
<feature type="transmembrane region" description="Helical" evidence="1">
    <location>
        <begin position="74"/>
        <end position="95"/>
    </location>
</feature>
<feature type="transmembrane region" description="Helical" evidence="1">
    <location>
        <begin position="7"/>
        <end position="27"/>
    </location>
</feature>
<comment type="caution">
    <text evidence="2">The sequence shown here is derived from an EMBL/GenBank/DDBJ whole genome shotgun (WGS) entry which is preliminary data.</text>
</comment>
<organism evidence="2 3">
    <name type="scientific">Paenibacillus lacisoli</name>
    <dbReference type="NCBI Taxonomy" id="3064525"/>
    <lineage>
        <taxon>Bacteria</taxon>
        <taxon>Bacillati</taxon>
        <taxon>Bacillota</taxon>
        <taxon>Bacilli</taxon>
        <taxon>Bacillales</taxon>
        <taxon>Paenibacillaceae</taxon>
        <taxon>Paenibacillus</taxon>
    </lineage>
</organism>
<dbReference type="EMBL" id="JAUQTB010000006">
    <property type="protein sequence ID" value="MDO7907125.1"/>
    <property type="molecule type" value="Genomic_DNA"/>
</dbReference>
<keyword evidence="3" id="KW-1185">Reference proteome</keyword>
<feature type="transmembrane region" description="Helical" evidence="1">
    <location>
        <begin position="190"/>
        <end position="212"/>
    </location>
</feature>
<dbReference type="Proteomes" id="UP001240171">
    <property type="component" value="Unassembled WGS sequence"/>
</dbReference>
<proteinExistence type="predicted"/>
<keyword evidence="1" id="KW-1133">Transmembrane helix</keyword>
<feature type="transmembrane region" description="Helical" evidence="1">
    <location>
        <begin position="102"/>
        <end position="119"/>
    </location>
</feature>
<evidence type="ECO:0000313" key="3">
    <source>
        <dbReference type="Proteomes" id="UP001240171"/>
    </source>
</evidence>
<accession>A0ABT9CCY2</accession>
<reference evidence="2 3" key="1">
    <citation type="submission" date="2023-07" db="EMBL/GenBank/DDBJ databases">
        <title>Paenibacillus sp. JX-17 nov. isolated from soil.</title>
        <authorList>
            <person name="Wan Y."/>
            <person name="Liu B."/>
        </authorList>
    </citation>
    <scope>NUCLEOTIDE SEQUENCE [LARGE SCALE GENOMIC DNA]</scope>
    <source>
        <strain evidence="2 3">JX-17</strain>
    </source>
</reference>
<dbReference type="Pfam" id="PF13398">
    <property type="entry name" value="Peptidase_M50B"/>
    <property type="match status" value="1"/>
</dbReference>
<name>A0ABT9CCY2_9BACL</name>
<evidence type="ECO:0000313" key="2">
    <source>
        <dbReference type="EMBL" id="MDO7907125.1"/>
    </source>
</evidence>
<feature type="transmembrane region" description="Helical" evidence="1">
    <location>
        <begin position="125"/>
        <end position="141"/>
    </location>
</feature>